<dbReference type="SUPFAM" id="SSF54001">
    <property type="entry name" value="Cysteine proteinases"/>
    <property type="match status" value="1"/>
</dbReference>
<evidence type="ECO:0000313" key="7">
    <source>
        <dbReference type="Proteomes" id="UP001281410"/>
    </source>
</evidence>
<reference evidence="6" key="1">
    <citation type="journal article" date="2023" name="Plant J.">
        <title>Genome sequences and population genomics provide insights into the demographic history, inbreeding, and mutation load of two 'living fossil' tree species of Dipteronia.</title>
        <authorList>
            <person name="Feng Y."/>
            <person name="Comes H.P."/>
            <person name="Chen J."/>
            <person name="Zhu S."/>
            <person name="Lu R."/>
            <person name="Zhang X."/>
            <person name="Li P."/>
            <person name="Qiu J."/>
            <person name="Olsen K.M."/>
            <person name="Qiu Y."/>
        </authorList>
    </citation>
    <scope>NUCLEOTIDE SEQUENCE</scope>
    <source>
        <strain evidence="6">NBL</strain>
    </source>
</reference>
<comment type="caution">
    <text evidence="6">The sequence shown here is derived from an EMBL/GenBank/DDBJ whole genome shotgun (WGS) entry which is preliminary data.</text>
</comment>
<dbReference type="AlphaFoldDB" id="A0AAE0B092"/>
<feature type="transmembrane region" description="Helical" evidence="4">
    <location>
        <begin position="181"/>
        <end position="199"/>
    </location>
</feature>
<keyword evidence="3" id="KW-0378">Hydrolase</keyword>
<dbReference type="Proteomes" id="UP001281410">
    <property type="component" value="Unassembled WGS sequence"/>
</dbReference>
<proteinExistence type="inferred from homology"/>
<evidence type="ECO:0000259" key="5">
    <source>
        <dbReference type="Pfam" id="PF02902"/>
    </source>
</evidence>
<dbReference type="InterPro" id="IPR003653">
    <property type="entry name" value="Peptidase_C48_C"/>
</dbReference>
<dbReference type="Pfam" id="PF02902">
    <property type="entry name" value="Peptidase_C48"/>
    <property type="match status" value="1"/>
</dbReference>
<evidence type="ECO:0000256" key="4">
    <source>
        <dbReference type="SAM" id="Phobius"/>
    </source>
</evidence>
<accession>A0AAE0B092</accession>
<evidence type="ECO:0000256" key="3">
    <source>
        <dbReference type="ARBA" id="ARBA00022801"/>
    </source>
</evidence>
<dbReference type="GO" id="GO:0006508">
    <property type="term" value="P:proteolysis"/>
    <property type="evidence" value="ECO:0007669"/>
    <property type="project" value="UniProtKB-KW"/>
</dbReference>
<sequence>MLKCMLVHGQVDTTTQTQLQQHPDGSITPWRYDPAHARDCLEVSDRIDRFRDVISWIGSSNPRLREFGRHCTLNGLRPQRFQTDMSIIDIRNKLFEVFNIYEPRFGGVNTQPSVEPETQPIQTSWSILKRQKKDKSSSSSSVQRSDASSGAELNRYLEAQLDACEDMEKFDLLLWWKTYSYSWLFLALFFIFVSCLVCLEGNDKKKQLERLPHIKSHVSFLPGILRAAGDFEQSKSDLKPLEVDVVELYLIPQQHNKMSCGVFIMKYMENIVQDKCYQMNFTADDMKDIRSEIV</sequence>
<keyword evidence="4" id="KW-1133">Transmembrane helix</keyword>
<evidence type="ECO:0000256" key="2">
    <source>
        <dbReference type="ARBA" id="ARBA00022670"/>
    </source>
</evidence>
<dbReference type="EMBL" id="JANJYJ010000002">
    <property type="protein sequence ID" value="KAK3226759.1"/>
    <property type="molecule type" value="Genomic_DNA"/>
</dbReference>
<dbReference type="GO" id="GO:0008234">
    <property type="term" value="F:cysteine-type peptidase activity"/>
    <property type="evidence" value="ECO:0007669"/>
    <property type="project" value="InterPro"/>
</dbReference>
<gene>
    <name evidence="6" type="ORF">Dsin_006621</name>
</gene>
<keyword evidence="4" id="KW-0812">Transmembrane</keyword>
<organism evidence="6 7">
    <name type="scientific">Dipteronia sinensis</name>
    <dbReference type="NCBI Taxonomy" id="43782"/>
    <lineage>
        <taxon>Eukaryota</taxon>
        <taxon>Viridiplantae</taxon>
        <taxon>Streptophyta</taxon>
        <taxon>Embryophyta</taxon>
        <taxon>Tracheophyta</taxon>
        <taxon>Spermatophyta</taxon>
        <taxon>Magnoliopsida</taxon>
        <taxon>eudicotyledons</taxon>
        <taxon>Gunneridae</taxon>
        <taxon>Pentapetalae</taxon>
        <taxon>rosids</taxon>
        <taxon>malvids</taxon>
        <taxon>Sapindales</taxon>
        <taxon>Sapindaceae</taxon>
        <taxon>Hippocastanoideae</taxon>
        <taxon>Acereae</taxon>
        <taxon>Dipteronia</taxon>
    </lineage>
</organism>
<evidence type="ECO:0000313" key="6">
    <source>
        <dbReference type="EMBL" id="KAK3226759.1"/>
    </source>
</evidence>
<feature type="domain" description="Ubiquitin-like protease family profile" evidence="5">
    <location>
        <begin position="218"/>
        <end position="292"/>
    </location>
</feature>
<name>A0AAE0B092_9ROSI</name>
<dbReference type="InterPro" id="IPR038765">
    <property type="entry name" value="Papain-like_cys_pep_sf"/>
</dbReference>
<dbReference type="Gene3D" id="3.40.395.10">
    <property type="entry name" value="Adenoviral Proteinase, Chain A"/>
    <property type="match status" value="1"/>
</dbReference>
<keyword evidence="7" id="KW-1185">Reference proteome</keyword>
<evidence type="ECO:0000256" key="1">
    <source>
        <dbReference type="ARBA" id="ARBA00005234"/>
    </source>
</evidence>
<comment type="similarity">
    <text evidence="1">Belongs to the peptidase C48 family.</text>
</comment>
<keyword evidence="4" id="KW-0472">Membrane</keyword>
<protein>
    <recommendedName>
        <fullName evidence="5">Ubiquitin-like protease family profile domain-containing protein</fullName>
    </recommendedName>
</protein>
<keyword evidence="2" id="KW-0645">Protease</keyword>